<dbReference type="OrthoDB" id="262740at2"/>
<dbReference type="AlphaFoldDB" id="Q1QPZ9"/>
<dbReference type="eggNOG" id="COG3500">
    <property type="taxonomic scope" value="Bacteria"/>
</dbReference>
<gene>
    <name evidence="1" type="ordered locus">Nham_0822</name>
</gene>
<protein>
    <submittedName>
        <fullName evidence="1">Uncharacterized protein</fullName>
    </submittedName>
</protein>
<dbReference type="HOGENOM" id="CLU_730987_0_0_5"/>
<proteinExistence type="predicted"/>
<reference evidence="1" key="1">
    <citation type="submission" date="2006-03" db="EMBL/GenBank/DDBJ databases">
        <title>Complete sequence of chromosome of Nitrobacter hamburgensis X14.</title>
        <authorList>
            <consortium name="US DOE Joint Genome Institute"/>
            <person name="Copeland A."/>
            <person name="Lucas S."/>
            <person name="Lapidus A."/>
            <person name="Barry K."/>
            <person name="Detter J.C."/>
            <person name="Glavina del Rio T."/>
            <person name="Hammon N."/>
            <person name="Israni S."/>
            <person name="Dalin E."/>
            <person name="Tice H."/>
            <person name="Pitluck S."/>
            <person name="Chain P."/>
            <person name="Malfatti S."/>
            <person name="Shin M."/>
            <person name="Vergez L."/>
            <person name="Schmutz J."/>
            <person name="Larimer F."/>
            <person name="Land M."/>
            <person name="Hauser L."/>
            <person name="Kyrpides N."/>
            <person name="Ivanova N."/>
            <person name="Ward B."/>
            <person name="Arp D."/>
            <person name="Klotz M."/>
            <person name="Stein L."/>
            <person name="O'Mullan G."/>
            <person name="Starkenburg S."/>
            <person name="Sayavedra L."/>
            <person name="Poret-Peterson A.T."/>
            <person name="Gentry M.E."/>
            <person name="Bruce D."/>
            <person name="Richardson P."/>
        </authorList>
    </citation>
    <scope>NUCLEOTIDE SEQUENCE [LARGE SCALE GENOMIC DNA]</scope>
    <source>
        <strain evidence="1">X14</strain>
    </source>
</reference>
<dbReference type="Proteomes" id="UP000001953">
    <property type="component" value="Chromosome"/>
</dbReference>
<organism evidence="1 2">
    <name type="scientific">Nitrobacter hamburgensis (strain DSM 10229 / NCIMB 13809 / X14)</name>
    <dbReference type="NCBI Taxonomy" id="323097"/>
    <lineage>
        <taxon>Bacteria</taxon>
        <taxon>Pseudomonadati</taxon>
        <taxon>Pseudomonadota</taxon>
        <taxon>Alphaproteobacteria</taxon>
        <taxon>Hyphomicrobiales</taxon>
        <taxon>Nitrobacteraceae</taxon>
        <taxon>Nitrobacter</taxon>
    </lineage>
</organism>
<dbReference type="STRING" id="323097.Nham_0822"/>
<sequence>MLKGISLQIMMGAVAPSPIAPELAEALVSAQVTQATEQRSGFTLSFAYGKNSLVREKFRNRFFDPPQRVVLTAMVGGSPIVLMDGVITRHEVTSANEPGASQLNITGEDLSRLLDTVDLSWVMKYPAMPPEARVALILAKYLPLGMVPTVAPSINIDVPLPTQYIPSHMGTDLQYVNYLAKSVGYVFYIDPGPLPGMSIAYWGPEIKVGSSQTTLFVNSDAMSNVDNISFSYDGFAKSLFVFLLHDERMPLNLPIPIPVPDVNPLSPPMGKRWPIPLRAEPLTGMAKFSLPQAIMIGLAKAARAAEVVSASGSLDVLRLGRALRARQLVSVAGAGVPHDGIHYVRSVTHELRPGEYKQRFTLSRNAFEPWG</sequence>
<accession>Q1QPZ9</accession>
<name>Q1QPZ9_NITHX</name>
<evidence type="ECO:0000313" key="2">
    <source>
        <dbReference type="Proteomes" id="UP000001953"/>
    </source>
</evidence>
<dbReference type="EMBL" id="CP000319">
    <property type="protein sequence ID" value="ABE61698.1"/>
    <property type="molecule type" value="Genomic_DNA"/>
</dbReference>
<keyword evidence="2" id="KW-1185">Reference proteome</keyword>
<dbReference type="RefSeq" id="WP_011509399.1">
    <property type="nucleotide sequence ID" value="NC_007964.1"/>
</dbReference>
<evidence type="ECO:0000313" key="1">
    <source>
        <dbReference type="EMBL" id="ABE61698.1"/>
    </source>
</evidence>
<dbReference type="KEGG" id="nha:Nham_0822"/>